<evidence type="ECO:0000313" key="10">
    <source>
        <dbReference type="EMBL" id="ESO06824.1"/>
    </source>
</evidence>
<feature type="transmembrane region" description="Helical" evidence="8">
    <location>
        <begin position="72"/>
        <end position="90"/>
    </location>
</feature>
<comment type="similarity">
    <text evidence="2">Belongs to the TM2 family.</text>
</comment>
<protein>
    <recommendedName>
        <fullName evidence="9">TM2 domain-containing protein</fullName>
    </recommendedName>
</protein>
<proteinExistence type="inferred from homology"/>
<dbReference type="InterPro" id="IPR007829">
    <property type="entry name" value="TM2"/>
</dbReference>
<feature type="transmembrane region" description="Helical" evidence="8">
    <location>
        <begin position="102"/>
        <end position="123"/>
    </location>
</feature>
<dbReference type="EMBL" id="AMQM01003695">
    <property type="status" value="NOT_ANNOTATED_CDS"/>
    <property type="molecule type" value="Genomic_DNA"/>
</dbReference>
<evidence type="ECO:0000256" key="5">
    <source>
        <dbReference type="ARBA" id="ARBA00022989"/>
    </source>
</evidence>
<dbReference type="CTD" id="20215353"/>
<dbReference type="AlphaFoldDB" id="T1G2Q5"/>
<dbReference type="EMBL" id="KB096275">
    <property type="protein sequence ID" value="ESO06824.1"/>
    <property type="molecule type" value="Genomic_DNA"/>
</dbReference>
<evidence type="ECO:0000256" key="3">
    <source>
        <dbReference type="ARBA" id="ARBA00022692"/>
    </source>
</evidence>
<dbReference type="EnsemblMetazoa" id="HelroT76891">
    <property type="protein sequence ID" value="HelroP76891"/>
    <property type="gene ID" value="HelroG76891"/>
</dbReference>
<evidence type="ECO:0000256" key="4">
    <source>
        <dbReference type="ARBA" id="ARBA00022729"/>
    </source>
</evidence>
<reference evidence="10 12" key="2">
    <citation type="journal article" date="2013" name="Nature">
        <title>Insights into bilaterian evolution from three spiralian genomes.</title>
        <authorList>
            <person name="Simakov O."/>
            <person name="Marletaz F."/>
            <person name="Cho S.J."/>
            <person name="Edsinger-Gonzales E."/>
            <person name="Havlak P."/>
            <person name="Hellsten U."/>
            <person name="Kuo D.H."/>
            <person name="Larsson T."/>
            <person name="Lv J."/>
            <person name="Arendt D."/>
            <person name="Savage R."/>
            <person name="Osoegawa K."/>
            <person name="de Jong P."/>
            <person name="Grimwood J."/>
            <person name="Chapman J.A."/>
            <person name="Shapiro H."/>
            <person name="Aerts A."/>
            <person name="Otillar R.P."/>
            <person name="Terry A.Y."/>
            <person name="Boore J.L."/>
            <person name="Grigoriev I.V."/>
            <person name="Lindberg D.R."/>
            <person name="Seaver E.C."/>
            <person name="Weisblat D.A."/>
            <person name="Putnam N.H."/>
            <person name="Rokhsar D.S."/>
        </authorList>
    </citation>
    <scope>NUCLEOTIDE SEQUENCE</scope>
</reference>
<dbReference type="GeneID" id="20215353"/>
<gene>
    <name evidence="11" type="primary">20215353</name>
    <name evidence="10" type="ORF">HELRODRAFT_76891</name>
</gene>
<dbReference type="KEGG" id="hro:HELRODRAFT_76891"/>
<dbReference type="InterPro" id="IPR050932">
    <property type="entry name" value="TM2D1-3-like"/>
</dbReference>
<dbReference type="FunCoup" id="T1G2Q5">
    <property type="interactions" value="656"/>
</dbReference>
<evidence type="ECO:0000256" key="7">
    <source>
        <dbReference type="ARBA" id="ARBA00023180"/>
    </source>
</evidence>
<keyword evidence="4" id="KW-0732">Signal</keyword>
<keyword evidence="12" id="KW-1185">Reference proteome</keyword>
<dbReference type="PANTHER" id="PTHR21016:SF1">
    <property type="entry name" value="TM2 DOMAIN-CONTAINING PROTEIN 1"/>
    <property type="match status" value="1"/>
</dbReference>
<evidence type="ECO:0000256" key="8">
    <source>
        <dbReference type="SAM" id="Phobius"/>
    </source>
</evidence>
<evidence type="ECO:0000256" key="6">
    <source>
        <dbReference type="ARBA" id="ARBA00023136"/>
    </source>
</evidence>
<dbReference type="OMA" id="ETFRKPH"/>
<name>T1G2Q5_HELRO</name>
<dbReference type="eggNOG" id="KOG4272">
    <property type="taxonomic scope" value="Eukaryota"/>
</dbReference>
<evidence type="ECO:0000256" key="1">
    <source>
        <dbReference type="ARBA" id="ARBA00004141"/>
    </source>
</evidence>
<dbReference type="GO" id="GO:0016020">
    <property type="term" value="C:membrane"/>
    <property type="evidence" value="ECO:0007669"/>
    <property type="project" value="UniProtKB-SubCell"/>
</dbReference>
<dbReference type="RefSeq" id="XP_009014920.1">
    <property type="nucleotide sequence ID" value="XM_009016672.1"/>
</dbReference>
<organism evidence="11 12">
    <name type="scientific">Helobdella robusta</name>
    <name type="common">Californian leech</name>
    <dbReference type="NCBI Taxonomy" id="6412"/>
    <lineage>
        <taxon>Eukaryota</taxon>
        <taxon>Metazoa</taxon>
        <taxon>Spiralia</taxon>
        <taxon>Lophotrochozoa</taxon>
        <taxon>Annelida</taxon>
        <taxon>Clitellata</taxon>
        <taxon>Hirudinea</taxon>
        <taxon>Rhynchobdellida</taxon>
        <taxon>Glossiphoniidae</taxon>
        <taxon>Helobdella</taxon>
    </lineage>
</organism>
<accession>T1G2Q5</accession>
<dbReference type="STRING" id="6412.T1G2Q5"/>
<keyword evidence="3 8" id="KW-0812">Transmembrane</keyword>
<keyword evidence="5 8" id="KW-1133">Transmembrane helix</keyword>
<dbReference type="InParanoid" id="T1G2Q5"/>
<dbReference type="HOGENOM" id="CLU_110523_0_0_1"/>
<dbReference type="Pfam" id="PF05154">
    <property type="entry name" value="TM2"/>
    <property type="match status" value="1"/>
</dbReference>
<dbReference type="PANTHER" id="PTHR21016">
    <property type="entry name" value="BETA-AMYLOID BINDING PROTEIN-RELATED"/>
    <property type="match status" value="1"/>
</dbReference>
<comment type="subcellular location">
    <subcellularLocation>
        <location evidence="1">Membrane</location>
        <topology evidence="1">Multi-pass membrane protein</topology>
    </subcellularLocation>
</comment>
<evidence type="ECO:0000313" key="12">
    <source>
        <dbReference type="Proteomes" id="UP000015101"/>
    </source>
</evidence>
<feature type="domain" description="TM2" evidence="9">
    <location>
        <begin position="66"/>
        <end position="115"/>
    </location>
</feature>
<reference evidence="11" key="3">
    <citation type="submission" date="2015-06" db="UniProtKB">
        <authorList>
            <consortium name="EnsemblMetazoa"/>
        </authorList>
    </citation>
    <scope>IDENTIFICATION</scope>
</reference>
<dbReference type="OrthoDB" id="5804096at2759"/>
<dbReference type="Proteomes" id="UP000015101">
    <property type="component" value="Unassembled WGS sequence"/>
</dbReference>
<sequence>MNCYNFRYYCDSPEIDLQTQQPLGCEEAKKFIKVNCYPVANICCDGVLHTGSSVGFQLDVPCKYTNGKKFNIALLLSIFVGFLGADRFYLGYPALGLLKLSTFGFMFLWVLVDIIFIALQVIVGPSDGSNYIIDYYGPVLENVEKNNETHLFRTT</sequence>
<evidence type="ECO:0000313" key="11">
    <source>
        <dbReference type="EnsemblMetazoa" id="HelroP76891"/>
    </source>
</evidence>
<keyword evidence="7" id="KW-0325">Glycoprotein</keyword>
<reference evidence="12" key="1">
    <citation type="submission" date="2012-12" db="EMBL/GenBank/DDBJ databases">
        <authorList>
            <person name="Hellsten U."/>
            <person name="Grimwood J."/>
            <person name="Chapman J.A."/>
            <person name="Shapiro H."/>
            <person name="Aerts A."/>
            <person name="Otillar R.P."/>
            <person name="Terry A.Y."/>
            <person name="Boore J.L."/>
            <person name="Simakov O."/>
            <person name="Marletaz F."/>
            <person name="Cho S.-J."/>
            <person name="Edsinger-Gonzales E."/>
            <person name="Havlak P."/>
            <person name="Kuo D.-H."/>
            <person name="Larsson T."/>
            <person name="Lv J."/>
            <person name="Arendt D."/>
            <person name="Savage R."/>
            <person name="Osoegawa K."/>
            <person name="de Jong P."/>
            <person name="Lindberg D.R."/>
            <person name="Seaver E.C."/>
            <person name="Weisblat D.A."/>
            <person name="Putnam N.H."/>
            <person name="Grigoriev I.V."/>
            <person name="Rokhsar D.S."/>
        </authorList>
    </citation>
    <scope>NUCLEOTIDE SEQUENCE</scope>
</reference>
<evidence type="ECO:0000259" key="9">
    <source>
        <dbReference type="Pfam" id="PF05154"/>
    </source>
</evidence>
<keyword evidence="6 8" id="KW-0472">Membrane</keyword>
<evidence type="ECO:0000256" key="2">
    <source>
        <dbReference type="ARBA" id="ARBA00008284"/>
    </source>
</evidence>